<proteinExistence type="predicted"/>
<protein>
    <submittedName>
        <fullName evidence="2">Uncharacterized protein</fullName>
    </submittedName>
</protein>
<feature type="transmembrane region" description="Helical" evidence="1">
    <location>
        <begin position="32"/>
        <end position="49"/>
    </location>
</feature>
<comment type="caution">
    <text evidence="2">The sequence shown here is derived from an EMBL/GenBank/DDBJ whole genome shotgun (WGS) entry which is preliminary data.</text>
</comment>
<evidence type="ECO:0000313" key="2">
    <source>
        <dbReference type="EMBL" id="KKL90505.1"/>
    </source>
</evidence>
<keyword evidence="1" id="KW-0472">Membrane</keyword>
<keyword evidence="1" id="KW-0812">Transmembrane</keyword>
<dbReference type="AlphaFoldDB" id="A0A0F9I9L4"/>
<reference evidence="2" key="1">
    <citation type="journal article" date="2015" name="Nature">
        <title>Complex archaea that bridge the gap between prokaryotes and eukaryotes.</title>
        <authorList>
            <person name="Spang A."/>
            <person name="Saw J.H."/>
            <person name="Jorgensen S.L."/>
            <person name="Zaremba-Niedzwiedzka K."/>
            <person name="Martijn J."/>
            <person name="Lind A.E."/>
            <person name="van Eijk R."/>
            <person name="Schleper C."/>
            <person name="Guy L."/>
            <person name="Ettema T.J."/>
        </authorList>
    </citation>
    <scope>NUCLEOTIDE SEQUENCE</scope>
</reference>
<accession>A0A0F9I9L4</accession>
<gene>
    <name evidence="2" type="ORF">LCGC14_1904030</name>
</gene>
<name>A0A0F9I9L4_9ZZZZ</name>
<feature type="transmembrane region" description="Helical" evidence="1">
    <location>
        <begin position="7"/>
        <end position="26"/>
    </location>
</feature>
<sequence>MSKVNLDWLLITIVTLGLWMVSPLGADLSNPLYWIVAVPLFLWLGAKVPK</sequence>
<organism evidence="2">
    <name type="scientific">marine sediment metagenome</name>
    <dbReference type="NCBI Taxonomy" id="412755"/>
    <lineage>
        <taxon>unclassified sequences</taxon>
        <taxon>metagenomes</taxon>
        <taxon>ecological metagenomes</taxon>
    </lineage>
</organism>
<dbReference type="EMBL" id="LAZR01019990">
    <property type="protein sequence ID" value="KKL90505.1"/>
    <property type="molecule type" value="Genomic_DNA"/>
</dbReference>
<evidence type="ECO:0000256" key="1">
    <source>
        <dbReference type="SAM" id="Phobius"/>
    </source>
</evidence>
<keyword evidence="1" id="KW-1133">Transmembrane helix</keyword>